<reference evidence="7 8" key="1">
    <citation type="submission" date="2020-08" db="EMBL/GenBank/DDBJ databases">
        <title>A Genomic Blueprint of the Chicken Gut Microbiome.</title>
        <authorList>
            <person name="Gilroy R."/>
            <person name="Ravi A."/>
            <person name="Getino M."/>
            <person name="Pursley I."/>
            <person name="Horton D.L."/>
            <person name="Alikhan N.-F."/>
            <person name="Baker D."/>
            <person name="Gharbi K."/>
            <person name="Hall N."/>
            <person name="Watson M."/>
            <person name="Adriaenssens E.M."/>
            <person name="Foster-Nyarko E."/>
            <person name="Jarju S."/>
            <person name="Secka A."/>
            <person name="Antonio M."/>
            <person name="Oren A."/>
            <person name="Chaudhuri R."/>
            <person name="La Ragione R.M."/>
            <person name="Hildebrand F."/>
            <person name="Pallen M.J."/>
        </authorList>
    </citation>
    <scope>NUCLEOTIDE SEQUENCE [LARGE SCALE GENOMIC DNA]</scope>
    <source>
        <strain evidence="7 8">Sa3CVN1</strain>
    </source>
</reference>
<dbReference type="PANTHER" id="PTHR30386:SF26">
    <property type="entry name" value="TRANSPORT PROTEIN COMB"/>
    <property type="match status" value="1"/>
</dbReference>
<organism evidence="7 8">
    <name type="scientific">Clostridium cibarium</name>
    <dbReference type="NCBI Taxonomy" id="2762247"/>
    <lineage>
        <taxon>Bacteria</taxon>
        <taxon>Bacillati</taxon>
        <taxon>Bacillota</taxon>
        <taxon>Clostridia</taxon>
        <taxon>Eubacteriales</taxon>
        <taxon>Clostridiaceae</taxon>
        <taxon>Clostridium</taxon>
    </lineage>
</organism>
<proteinExistence type="inferred from homology"/>
<evidence type="ECO:0000256" key="3">
    <source>
        <dbReference type="ARBA" id="ARBA00022692"/>
    </source>
</evidence>
<dbReference type="EMBL" id="JACSRA010000018">
    <property type="protein sequence ID" value="MBD7912043.1"/>
    <property type="molecule type" value="Genomic_DNA"/>
</dbReference>
<name>A0ABR8PV31_9CLOT</name>
<comment type="subcellular location">
    <subcellularLocation>
        <location evidence="1">Membrane</location>
        <topology evidence="1">Single-pass membrane protein</topology>
    </subcellularLocation>
</comment>
<evidence type="ECO:0000256" key="1">
    <source>
        <dbReference type="ARBA" id="ARBA00004167"/>
    </source>
</evidence>
<gene>
    <name evidence="7" type="ORF">H9661_11805</name>
</gene>
<evidence type="ECO:0000259" key="6">
    <source>
        <dbReference type="Pfam" id="PF26002"/>
    </source>
</evidence>
<dbReference type="InterPro" id="IPR050739">
    <property type="entry name" value="MFP"/>
</dbReference>
<evidence type="ECO:0000256" key="4">
    <source>
        <dbReference type="ARBA" id="ARBA00022989"/>
    </source>
</evidence>
<keyword evidence="4" id="KW-1133">Transmembrane helix</keyword>
<dbReference type="InterPro" id="IPR058982">
    <property type="entry name" value="Beta-barrel_AprE"/>
</dbReference>
<evidence type="ECO:0000256" key="5">
    <source>
        <dbReference type="ARBA" id="ARBA00023136"/>
    </source>
</evidence>
<keyword evidence="5" id="KW-0472">Membrane</keyword>
<comment type="caution">
    <text evidence="7">The sequence shown here is derived from an EMBL/GenBank/DDBJ whole genome shotgun (WGS) entry which is preliminary data.</text>
</comment>
<dbReference type="Proteomes" id="UP000627781">
    <property type="component" value="Unassembled WGS sequence"/>
</dbReference>
<evidence type="ECO:0000256" key="2">
    <source>
        <dbReference type="ARBA" id="ARBA00009477"/>
    </source>
</evidence>
<dbReference type="Pfam" id="PF26002">
    <property type="entry name" value="Beta-barrel_AprE"/>
    <property type="match status" value="1"/>
</dbReference>
<evidence type="ECO:0000313" key="8">
    <source>
        <dbReference type="Proteomes" id="UP000627781"/>
    </source>
</evidence>
<comment type="similarity">
    <text evidence="2">Belongs to the membrane fusion protein (MFP) (TC 8.A.1) family.</text>
</comment>
<accession>A0ABR8PV31</accession>
<keyword evidence="3" id="KW-0812">Transmembrane</keyword>
<evidence type="ECO:0000313" key="7">
    <source>
        <dbReference type="EMBL" id="MBD7912043.1"/>
    </source>
</evidence>
<feature type="domain" description="AprE-like beta-barrel" evidence="6">
    <location>
        <begin position="27"/>
        <end position="116"/>
    </location>
</feature>
<keyword evidence="8" id="KW-1185">Reference proteome</keyword>
<sequence>MNTELKNGMVLQAGSILGNIQNSNEQLIIESLVPSSDRPRINAEDDVSLVVGGLSQTEYGTLDGVVESIDEDATIDQKSGNSYFKVKIRPSKSYLEDKRGERVNLTPGIVSETRVKYEKITYLKYLIEQVGIKLN</sequence>
<dbReference type="PANTHER" id="PTHR30386">
    <property type="entry name" value="MEMBRANE FUSION SUBUNIT OF EMRAB-TOLC MULTIDRUG EFFLUX PUMP"/>
    <property type="match status" value="1"/>
</dbReference>
<dbReference type="RefSeq" id="WP_143318452.1">
    <property type="nucleotide sequence ID" value="NZ_JACSRA010000018.1"/>
</dbReference>
<protein>
    <recommendedName>
        <fullName evidence="6">AprE-like beta-barrel domain-containing protein</fullName>
    </recommendedName>
</protein>